<keyword evidence="2" id="KW-0677">Repeat</keyword>
<reference evidence="10 11" key="1">
    <citation type="submission" date="2018-02" db="EMBL/GenBank/DDBJ databases">
        <title>Draft genome of wild Prunus yedoensis var. nudiflora.</title>
        <authorList>
            <person name="Baek S."/>
            <person name="Kim J.-H."/>
            <person name="Choi K."/>
            <person name="Kim G.-B."/>
            <person name="Cho A."/>
            <person name="Jang H."/>
            <person name="Shin C.-H."/>
            <person name="Yu H.-J."/>
            <person name="Mun J.-H."/>
        </authorList>
    </citation>
    <scope>NUCLEOTIDE SEQUENCE [LARGE SCALE GENOMIC DNA]</scope>
    <source>
        <strain evidence="11">cv. Jeju island</strain>
        <tissue evidence="10">Leaf</tissue>
    </source>
</reference>
<keyword evidence="11" id="KW-1185">Reference proteome</keyword>
<evidence type="ECO:0000256" key="6">
    <source>
        <dbReference type="ARBA" id="ARBA00023242"/>
    </source>
</evidence>
<dbReference type="InterPro" id="IPR001005">
    <property type="entry name" value="SANT/Myb"/>
</dbReference>
<dbReference type="EMBL" id="PJQY01002733">
    <property type="protein sequence ID" value="PQM43020.1"/>
    <property type="molecule type" value="Genomic_DNA"/>
</dbReference>
<dbReference type="SMART" id="SM00717">
    <property type="entry name" value="SANT"/>
    <property type="match status" value="2"/>
</dbReference>
<evidence type="ECO:0000259" key="9">
    <source>
        <dbReference type="PROSITE" id="PS51294"/>
    </source>
</evidence>
<comment type="caution">
    <text evidence="10">The sequence shown here is derived from an EMBL/GenBank/DDBJ whole genome shotgun (WGS) entry which is preliminary data.</text>
</comment>
<dbReference type="GO" id="GO:0005634">
    <property type="term" value="C:nucleus"/>
    <property type="evidence" value="ECO:0007669"/>
    <property type="project" value="UniProtKB-SubCell"/>
</dbReference>
<evidence type="ECO:0000256" key="4">
    <source>
        <dbReference type="ARBA" id="ARBA00023125"/>
    </source>
</evidence>
<keyword evidence="4" id="KW-0238">DNA-binding</keyword>
<keyword evidence="3" id="KW-0805">Transcription regulation</keyword>
<dbReference type="InterPro" id="IPR017930">
    <property type="entry name" value="Myb_dom"/>
</dbReference>
<protein>
    <submittedName>
        <fullName evidence="10">Transcription factor MYB108</fullName>
    </submittedName>
</protein>
<dbReference type="FunFam" id="1.10.10.60:FF:000011">
    <property type="entry name" value="Myb transcription factor"/>
    <property type="match status" value="1"/>
</dbReference>
<dbReference type="SUPFAM" id="SSF46689">
    <property type="entry name" value="Homeodomain-like"/>
    <property type="match status" value="1"/>
</dbReference>
<keyword evidence="5" id="KW-0804">Transcription</keyword>
<name>A0A314UZU8_PRUYE</name>
<dbReference type="Gene3D" id="1.10.10.60">
    <property type="entry name" value="Homeodomain-like"/>
    <property type="match status" value="2"/>
</dbReference>
<dbReference type="Proteomes" id="UP000250321">
    <property type="component" value="Unassembled WGS sequence"/>
</dbReference>
<dbReference type="PANTHER" id="PTHR45675">
    <property type="entry name" value="MYB TRANSCRIPTION FACTOR-RELATED-RELATED"/>
    <property type="match status" value="1"/>
</dbReference>
<dbReference type="Pfam" id="PF00249">
    <property type="entry name" value="Myb_DNA-binding"/>
    <property type="match status" value="2"/>
</dbReference>
<evidence type="ECO:0000313" key="10">
    <source>
        <dbReference type="EMBL" id="PQM43020.1"/>
    </source>
</evidence>
<feature type="domain" description="HTH myb-type" evidence="9">
    <location>
        <begin position="92"/>
        <end position="142"/>
    </location>
</feature>
<evidence type="ECO:0000313" key="11">
    <source>
        <dbReference type="Proteomes" id="UP000250321"/>
    </source>
</evidence>
<dbReference type="FunFam" id="1.10.10.60:FF:000079">
    <property type="entry name" value="MYB transcription factor"/>
    <property type="match status" value="1"/>
</dbReference>
<evidence type="ECO:0000259" key="8">
    <source>
        <dbReference type="PROSITE" id="PS50090"/>
    </source>
</evidence>
<accession>A0A314UZU8</accession>
<dbReference type="OrthoDB" id="2143914at2759"/>
<dbReference type="AlphaFoldDB" id="A0A314UZU8"/>
<dbReference type="GO" id="GO:0043565">
    <property type="term" value="F:sequence-specific DNA binding"/>
    <property type="evidence" value="ECO:0007669"/>
    <property type="project" value="InterPro"/>
</dbReference>
<feature type="domain" description="HTH myb-type" evidence="9">
    <location>
        <begin position="35"/>
        <end position="91"/>
    </location>
</feature>
<organism evidence="10 11">
    <name type="scientific">Prunus yedoensis var. nudiflora</name>
    <dbReference type="NCBI Taxonomy" id="2094558"/>
    <lineage>
        <taxon>Eukaryota</taxon>
        <taxon>Viridiplantae</taxon>
        <taxon>Streptophyta</taxon>
        <taxon>Embryophyta</taxon>
        <taxon>Tracheophyta</taxon>
        <taxon>Spermatophyta</taxon>
        <taxon>Magnoliopsida</taxon>
        <taxon>eudicotyledons</taxon>
        <taxon>Gunneridae</taxon>
        <taxon>Pentapetalae</taxon>
        <taxon>rosids</taxon>
        <taxon>fabids</taxon>
        <taxon>Rosales</taxon>
        <taxon>Rosaceae</taxon>
        <taxon>Amygdaloideae</taxon>
        <taxon>Amygdaleae</taxon>
        <taxon>Prunus</taxon>
    </lineage>
</organism>
<dbReference type="PANTHER" id="PTHR45675:SF31">
    <property type="entry name" value="MYB TRANSCRIPTION FACTOR"/>
    <property type="match status" value="1"/>
</dbReference>
<dbReference type="PROSITE" id="PS50090">
    <property type="entry name" value="MYB_LIKE"/>
    <property type="match status" value="2"/>
</dbReference>
<comment type="subcellular location">
    <subcellularLocation>
        <location evidence="1">Nucleus</location>
    </subcellularLocation>
</comment>
<gene>
    <name evidence="10" type="ORF">Pyn_17758</name>
</gene>
<feature type="domain" description="Myb-like" evidence="8">
    <location>
        <begin position="35"/>
        <end position="87"/>
    </location>
</feature>
<evidence type="ECO:0000256" key="2">
    <source>
        <dbReference type="ARBA" id="ARBA00022737"/>
    </source>
</evidence>
<dbReference type="InterPro" id="IPR044676">
    <property type="entry name" value="EOBI/EOBII-like_plant"/>
</dbReference>
<dbReference type="CDD" id="cd00167">
    <property type="entry name" value="SANT"/>
    <property type="match status" value="2"/>
</dbReference>
<proteinExistence type="predicted"/>
<evidence type="ECO:0000256" key="5">
    <source>
        <dbReference type="ARBA" id="ARBA00023163"/>
    </source>
</evidence>
<sequence>MDMADVHGHDHVRAGYGSSAASAETHDQIPSEEEDVDLRKGPWTVEEDSVLFDYINIHGEGRWNSLARHAGLKRTGKSCRLRWLNYLRPSVRRGNITLQEQLLILQLHSRWGNRWSKIAEYLPGRTDNEIKNYWRTRVKSKQSSSNVTSTANNSKTPCVTSGFPALLSGSRHCLNLTGSIQY</sequence>
<feature type="region of interest" description="Disordered" evidence="7">
    <location>
        <begin position="13"/>
        <end position="39"/>
    </location>
</feature>
<dbReference type="PROSITE" id="PS51294">
    <property type="entry name" value="HTH_MYB"/>
    <property type="match status" value="2"/>
</dbReference>
<dbReference type="STRING" id="2094558.A0A314UZU8"/>
<evidence type="ECO:0000256" key="3">
    <source>
        <dbReference type="ARBA" id="ARBA00023015"/>
    </source>
</evidence>
<evidence type="ECO:0000256" key="1">
    <source>
        <dbReference type="ARBA" id="ARBA00004123"/>
    </source>
</evidence>
<dbReference type="GO" id="GO:0003700">
    <property type="term" value="F:DNA-binding transcription factor activity"/>
    <property type="evidence" value="ECO:0007669"/>
    <property type="project" value="InterPro"/>
</dbReference>
<feature type="domain" description="Myb-like" evidence="8">
    <location>
        <begin position="88"/>
        <end position="138"/>
    </location>
</feature>
<dbReference type="InterPro" id="IPR009057">
    <property type="entry name" value="Homeodomain-like_sf"/>
</dbReference>
<keyword evidence="6" id="KW-0539">Nucleus</keyword>
<evidence type="ECO:0000256" key="7">
    <source>
        <dbReference type="SAM" id="MobiDB-lite"/>
    </source>
</evidence>